<dbReference type="EMBL" id="CP016070">
    <property type="protein sequence ID" value="AOW80836.1"/>
    <property type="molecule type" value="Genomic_DNA"/>
</dbReference>
<evidence type="ECO:0000259" key="2">
    <source>
        <dbReference type="Pfam" id="PF01883"/>
    </source>
</evidence>
<dbReference type="Proteomes" id="UP000186165">
    <property type="component" value="Chromosome"/>
</dbReference>
<dbReference type="InterPro" id="IPR052339">
    <property type="entry name" value="Fe-S_Maturation_MIP18"/>
</dbReference>
<organism evidence="3 5">
    <name type="scientific">Halodesulfurarchaeum formicicum</name>
    <dbReference type="NCBI Taxonomy" id="1873524"/>
    <lineage>
        <taxon>Archaea</taxon>
        <taxon>Methanobacteriati</taxon>
        <taxon>Methanobacteriota</taxon>
        <taxon>Stenosarchaea group</taxon>
        <taxon>Halobacteria</taxon>
        <taxon>Halobacteriales</taxon>
        <taxon>Halobacteriaceae</taxon>
        <taxon>Halodesulfurarchaeum</taxon>
    </lineage>
</organism>
<reference evidence="6" key="2">
    <citation type="submission" date="2016-08" db="EMBL/GenBank/DDBJ databases">
        <title>Discovery of first anaerobic lithoheterotrophic haloarchae widely represented in hypersaline habitats.</title>
        <authorList>
            <person name="Sorokin D.Y."/>
            <person name="Kublanov I.V."/>
            <person name="Roman P."/>
            <person name="Sinninghe Damste J.S."/>
            <person name="Golyshin P.N."/>
            <person name="Rojo D."/>
            <person name="Ciordia S."/>
            <person name="Mena Md.C."/>
            <person name="Ferrer M."/>
            <person name="Smedile F."/>
            <person name="Messina E."/>
            <person name="La Cono V."/>
            <person name="Yakimov M.M."/>
        </authorList>
    </citation>
    <scope>NUCLEOTIDE SEQUENCE [LARGE SCALE GENOMIC DNA]</scope>
    <source>
        <strain evidence="6">HSR6</strain>
    </source>
</reference>
<reference evidence="4" key="3">
    <citation type="journal article" date="2017" name="ISME J.">
        <title>Discovery of anaerobic lithoheterotrophic haloarchaea, ubiquitous in hypersaline habitats.</title>
        <authorList>
            <person name="Sorokin D.Y."/>
            <person name="Messina E."/>
            <person name="Smedile F."/>
            <person name="Roman P."/>
            <person name="Damste J.S.S."/>
            <person name="Ciordia S."/>
            <person name="Mena M.C."/>
            <person name="Ferrer M."/>
            <person name="Golyshin P.N."/>
            <person name="Kublanov I.V."/>
            <person name="Samarov N.I."/>
            <person name="Toshchakov S.V."/>
            <person name="La Cono V."/>
            <person name="Yakimov M.M."/>
        </authorList>
    </citation>
    <scope>NUCLEOTIDE SEQUENCE</scope>
    <source>
        <strain evidence="4">HSR6</strain>
    </source>
</reference>
<gene>
    <name evidence="4" type="ORF">HSR6_1734</name>
    <name evidence="3" type="ORF">HTSR_1666</name>
</gene>
<dbReference type="InterPro" id="IPR002744">
    <property type="entry name" value="MIP18-like"/>
</dbReference>
<dbReference type="PANTHER" id="PTHR42831:SF1">
    <property type="entry name" value="FE-S PROTEIN MATURATION AUXILIARY FACTOR YITW"/>
    <property type="match status" value="1"/>
</dbReference>
<dbReference type="Proteomes" id="UP000185608">
    <property type="component" value="Chromosome"/>
</dbReference>
<dbReference type="InterPro" id="IPR034904">
    <property type="entry name" value="FSCA_dom_sf"/>
</dbReference>
<dbReference type="Pfam" id="PF01883">
    <property type="entry name" value="FeS_assembly_P"/>
    <property type="match status" value="1"/>
</dbReference>
<name>A0A1D8S646_9EURY</name>
<dbReference type="KEGG" id="hhsr:HSR6_1734"/>
<protein>
    <submittedName>
        <fullName evidence="3">Metal-sulfur cluster biosynthetic enzyme</fullName>
    </submittedName>
</protein>
<dbReference type="PATRIC" id="fig|1855411.3.peg.1672"/>
<evidence type="ECO:0000313" key="6">
    <source>
        <dbReference type="Proteomes" id="UP000186165"/>
    </source>
</evidence>
<dbReference type="SUPFAM" id="SSF117916">
    <property type="entry name" value="Fe-S cluster assembly (FSCA) domain-like"/>
    <property type="match status" value="1"/>
</dbReference>
<sequence length="123" mass="13322">MALSEDIRDALSEVYDPEIPVNIVDLGLVYTIEVEEDTGSAHIEMTLTSMGCPIADSIKRNVTVAAESVEGVSDVEVELVWEPPWGPEKATESGKAKLESMGIRVPNYDDEGEEDPAGPETPF</sequence>
<dbReference type="GeneID" id="30418263"/>
<dbReference type="KEGG" id="halh:HTSR_1666"/>
<keyword evidence="6" id="KW-1185">Reference proteome</keyword>
<feature type="region of interest" description="Disordered" evidence="1">
    <location>
        <begin position="85"/>
        <end position="123"/>
    </location>
</feature>
<reference evidence="3 5" key="1">
    <citation type="submission" date="2016-06" db="EMBL/GenBank/DDBJ databases">
        <title>Discovery of anaerobic lithoheterotrophic haloarchaeon capable of sulfur respiration by hydrogen and formate.</title>
        <authorList>
            <person name="Sorokin D.Y."/>
            <person name="Kublanov I.V."/>
            <person name="Roman P."/>
            <person name="Sinninghe Damste J.S."/>
            <person name="Golyshin P.N."/>
            <person name="Rojo D."/>
            <person name="Ciordia S."/>
            <person name="Mena Md.C."/>
            <person name="Ferrer M."/>
            <person name="Smedile F."/>
            <person name="Messina E."/>
            <person name="La Cono V."/>
            <person name="Yakimov M.M."/>
        </authorList>
    </citation>
    <scope>NUCLEOTIDE SEQUENCE [LARGE SCALE GENOMIC DNA]</scope>
    <source>
        <strain evidence="3 5">HTSR1</strain>
    </source>
</reference>
<dbReference type="Gene3D" id="3.30.300.130">
    <property type="entry name" value="Fe-S cluster assembly (FSCA)"/>
    <property type="match status" value="1"/>
</dbReference>
<accession>A0A1D8S646</accession>
<dbReference type="STRING" id="1873524.HSR6_1734"/>
<dbReference type="RefSeq" id="WP_070365500.1">
    <property type="nucleotide sequence ID" value="NZ_CP016070.1"/>
</dbReference>
<feature type="domain" description="MIP18 family-like" evidence="2">
    <location>
        <begin position="5"/>
        <end position="78"/>
    </location>
</feature>
<dbReference type="PANTHER" id="PTHR42831">
    <property type="entry name" value="FE-S PROTEIN MATURATION AUXILIARY FACTOR YITW"/>
    <property type="match status" value="1"/>
</dbReference>
<evidence type="ECO:0000313" key="4">
    <source>
        <dbReference type="EMBL" id="APE96171.1"/>
    </source>
</evidence>
<evidence type="ECO:0000313" key="3">
    <source>
        <dbReference type="EMBL" id="AOW80836.1"/>
    </source>
</evidence>
<proteinExistence type="predicted"/>
<dbReference type="EMBL" id="CP016804">
    <property type="protein sequence ID" value="APE96171.1"/>
    <property type="molecule type" value="Genomic_DNA"/>
</dbReference>
<evidence type="ECO:0000313" key="5">
    <source>
        <dbReference type="Proteomes" id="UP000185608"/>
    </source>
</evidence>
<feature type="compositionally biased region" description="Acidic residues" evidence="1">
    <location>
        <begin position="108"/>
        <end position="117"/>
    </location>
</feature>
<feature type="compositionally biased region" description="Basic and acidic residues" evidence="1">
    <location>
        <begin position="89"/>
        <end position="98"/>
    </location>
</feature>
<accession>A0A1J1AED8</accession>
<dbReference type="AlphaFoldDB" id="A0A1D8S646"/>
<evidence type="ECO:0000256" key="1">
    <source>
        <dbReference type="SAM" id="MobiDB-lite"/>
    </source>
</evidence>
<dbReference type="OrthoDB" id="371709at2157"/>